<dbReference type="PANTHER" id="PTHR23280">
    <property type="entry name" value="4.1 G PROTEIN"/>
    <property type="match status" value="1"/>
</dbReference>
<sequence>MLPQYSPHLFYSTFVFEALFFIVGLVLLNPQHAKRLWKSAVEHHAFFRLKEPRAVKKGPLELFSGSSRFQYSGHTFFQYRTTQIDRPSDMPGDGIMYDENGRQKHHRTASVPANAHESLRDTRDKNKPITTATRQPPSRSPMITKQPNPKPMSRRIQPQQARQPINGQNYFENDGSLFDGASSRGEGSTIGSGIRGAEYEVSLNGILMKLSIINYHEKTIKW</sequence>
<proteinExistence type="predicted"/>
<dbReference type="PANTHER" id="PTHR23280:SF21">
    <property type="entry name" value="PROTEIN 4.1 HOMOLOG"/>
    <property type="match status" value="1"/>
</dbReference>
<protein>
    <submittedName>
        <fullName evidence="3">Uncharacterized protein</fullName>
    </submittedName>
</protein>
<name>A0A3P7S0E7_RODNA</name>
<dbReference type="OrthoDB" id="6589456at2759"/>
<organism evidence="3 4">
    <name type="scientific">Rodentolepis nana</name>
    <name type="common">Dwarf tapeworm</name>
    <name type="synonym">Hymenolepis nana</name>
    <dbReference type="NCBI Taxonomy" id="102285"/>
    <lineage>
        <taxon>Eukaryota</taxon>
        <taxon>Metazoa</taxon>
        <taxon>Spiralia</taxon>
        <taxon>Lophotrochozoa</taxon>
        <taxon>Platyhelminthes</taxon>
        <taxon>Cestoda</taxon>
        <taxon>Eucestoda</taxon>
        <taxon>Cyclophyllidea</taxon>
        <taxon>Hymenolepididae</taxon>
        <taxon>Rodentolepis</taxon>
    </lineage>
</organism>
<keyword evidence="2" id="KW-0812">Transmembrane</keyword>
<feature type="compositionally biased region" description="Polar residues" evidence="1">
    <location>
        <begin position="128"/>
        <end position="147"/>
    </location>
</feature>
<dbReference type="Proteomes" id="UP000278807">
    <property type="component" value="Unassembled WGS sequence"/>
</dbReference>
<keyword evidence="4" id="KW-1185">Reference proteome</keyword>
<gene>
    <name evidence="3" type="ORF">HNAJ_LOCUS4431</name>
</gene>
<accession>A0A3P7S0E7</accession>
<dbReference type="GO" id="GO:0005856">
    <property type="term" value="C:cytoskeleton"/>
    <property type="evidence" value="ECO:0007669"/>
    <property type="project" value="TreeGrafter"/>
</dbReference>
<feature type="region of interest" description="Disordered" evidence="1">
    <location>
        <begin position="103"/>
        <end position="155"/>
    </location>
</feature>
<keyword evidence="2" id="KW-0472">Membrane</keyword>
<keyword evidence="2" id="KW-1133">Transmembrane helix</keyword>
<evidence type="ECO:0000313" key="4">
    <source>
        <dbReference type="Proteomes" id="UP000278807"/>
    </source>
</evidence>
<dbReference type="GO" id="GO:0031032">
    <property type="term" value="P:actomyosin structure organization"/>
    <property type="evidence" value="ECO:0007669"/>
    <property type="project" value="TreeGrafter"/>
</dbReference>
<feature type="compositionally biased region" description="Basic and acidic residues" evidence="1">
    <location>
        <begin position="117"/>
        <end position="127"/>
    </location>
</feature>
<dbReference type="EMBL" id="UZAE01003112">
    <property type="protein sequence ID" value="VDO00291.1"/>
    <property type="molecule type" value="Genomic_DNA"/>
</dbReference>
<evidence type="ECO:0000256" key="1">
    <source>
        <dbReference type="SAM" id="MobiDB-lite"/>
    </source>
</evidence>
<dbReference type="GO" id="GO:0005886">
    <property type="term" value="C:plasma membrane"/>
    <property type="evidence" value="ECO:0007669"/>
    <property type="project" value="TreeGrafter"/>
</dbReference>
<evidence type="ECO:0000313" key="3">
    <source>
        <dbReference type="EMBL" id="VDO00291.1"/>
    </source>
</evidence>
<dbReference type="AlphaFoldDB" id="A0A3P7S0E7"/>
<dbReference type="SUPFAM" id="SSF50729">
    <property type="entry name" value="PH domain-like"/>
    <property type="match status" value="1"/>
</dbReference>
<feature type="transmembrane region" description="Helical" evidence="2">
    <location>
        <begin position="6"/>
        <end position="28"/>
    </location>
</feature>
<reference evidence="3 4" key="1">
    <citation type="submission" date="2018-11" db="EMBL/GenBank/DDBJ databases">
        <authorList>
            <consortium name="Pathogen Informatics"/>
        </authorList>
    </citation>
    <scope>NUCLEOTIDE SEQUENCE [LARGE SCALE GENOMIC DNA]</scope>
</reference>
<evidence type="ECO:0000256" key="2">
    <source>
        <dbReference type="SAM" id="Phobius"/>
    </source>
</evidence>